<feature type="repeat" description="ANK" evidence="3">
    <location>
        <begin position="52"/>
        <end position="84"/>
    </location>
</feature>
<dbReference type="GO" id="GO:0031436">
    <property type="term" value="C:BRCA1-BARD1 complex"/>
    <property type="evidence" value="ECO:0007669"/>
    <property type="project" value="TreeGrafter"/>
</dbReference>
<evidence type="ECO:0000256" key="3">
    <source>
        <dbReference type="PROSITE-ProRule" id="PRU00023"/>
    </source>
</evidence>
<evidence type="ECO:0000256" key="2">
    <source>
        <dbReference type="ARBA" id="ARBA00023043"/>
    </source>
</evidence>
<feature type="compositionally biased region" description="Basic residues" evidence="4">
    <location>
        <begin position="159"/>
        <end position="168"/>
    </location>
</feature>
<dbReference type="InterPro" id="IPR002110">
    <property type="entry name" value="Ankyrin_rpt"/>
</dbReference>
<gene>
    <name evidence="5" type="ORF">OCBIM_22007386mg</name>
</gene>
<dbReference type="GO" id="GO:0004842">
    <property type="term" value="F:ubiquitin-protein transferase activity"/>
    <property type="evidence" value="ECO:0007669"/>
    <property type="project" value="TreeGrafter"/>
</dbReference>
<feature type="region of interest" description="Disordered" evidence="4">
    <location>
        <begin position="142"/>
        <end position="168"/>
    </location>
</feature>
<dbReference type="AlphaFoldDB" id="A0A0L8FUM2"/>
<accession>A0A0L8FUM2</accession>
<feature type="repeat" description="ANK" evidence="3">
    <location>
        <begin position="85"/>
        <end position="117"/>
    </location>
</feature>
<dbReference type="SMART" id="SM00248">
    <property type="entry name" value="ANK"/>
    <property type="match status" value="3"/>
</dbReference>
<evidence type="ECO:0000256" key="4">
    <source>
        <dbReference type="SAM" id="MobiDB-lite"/>
    </source>
</evidence>
<organism evidence="5">
    <name type="scientific">Octopus bimaculoides</name>
    <name type="common">California two-spotted octopus</name>
    <dbReference type="NCBI Taxonomy" id="37653"/>
    <lineage>
        <taxon>Eukaryota</taxon>
        <taxon>Metazoa</taxon>
        <taxon>Spiralia</taxon>
        <taxon>Lophotrochozoa</taxon>
        <taxon>Mollusca</taxon>
        <taxon>Cephalopoda</taxon>
        <taxon>Coleoidea</taxon>
        <taxon>Octopodiformes</taxon>
        <taxon>Octopoda</taxon>
        <taxon>Incirrata</taxon>
        <taxon>Octopodidae</taxon>
        <taxon>Octopus</taxon>
    </lineage>
</organism>
<keyword evidence="1" id="KW-0677">Repeat</keyword>
<dbReference type="EMBL" id="KQ426315">
    <property type="protein sequence ID" value="KOF68396.1"/>
    <property type="molecule type" value="Genomic_DNA"/>
</dbReference>
<dbReference type="Gene3D" id="1.25.40.20">
    <property type="entry name" value="Ankyrin repeat-containing domain"/>
    <property type="match status" value="1"/>
</dbReference>
<dbReference type="PROSITE" id="PS50088">
    <property type="entry name" value="ANK_REPEAT"/>
    <property type="match status" value="2"/>
</dbReference>
<dbReference type="STRING" id="37653.A0A0L8FUM2"/>
<keyword evidence="2 3" id="KW-0040">ANK repeat</keyword>
<dbReference type="PANTHER" id="PTHR24171">
    <property type="entry name" value="ANKYRIN REPEAT DOMAIN-CONTAINING PROTEIN 39-RELATED"/>
    <property type="match status" value="1"/>
</dbReference>
<dbReference type="PROSITE" id="PS50297">
    <property type="entry name" value="ANK_REP_REGION"/>
    <property type="match status" value="1"/>
</dbReference>
<sequence length="168" mass="18238">MKKIIVKKMPVSGNFLSQDSTLQIINAVSNGNVAVTRKLLRSGIDPNIRNDKNQSLICIASRAGNLAVIDELLQRGAKVNFASTDGCTALHVATEAKHEDIVKRLIDAGASTTATTLSGLKPIDLAKYETSIWYALRKAENDEKAKSEAGYAQTSTARNRNHTLRRSS</sequence>
<reference evidence="5" key="1">
    <citation type="submission" date="2015-07" db="EMBL/GenBank/DDBJ databases">
        <title>MeaNS - Measles Nucleotide Surveillance Program.</title>
        <authorList>
            <person name="Tran T."/>
            <person name="Druce J."/>
        </authorList>
    </citation>
    <scope>NUCLEOTIDE SEQUENCE</scope>
    <source>
        <strain evidence="5">UCB-OBI-ISO-001</strain>
        <tissue evidence="5">Gonad</tissue>
    </source>
</reference>
<name>A0A0L8FUM2_OCTBM</name>
<dbReference type="GO" id="GO:0070531">
    <property type="term" value="C:BRCA1-A complex"/>
    <property type="evidence" value="ECO:0007669"/>
    <property type="project" value="TreeGrafter"/>
</dbReference>
<dbReference type="PANTHER" id="PTHR24171:SF8">
    <property type="entry name" value="BRCA1-ASSOCIATED RING DOMAIN PROTEIN 1"/>
    <property type="match status" value="1"/>
</dbReference>
<dbReference type="Pfam" id="PF12796">
    <property type="entry name" value="Ank_2"/>
    <property type="match status" value="1"/>
</dbReference>
<evidence type="ECO:0000313" key="5">
    <source>
        <dbReference type="EMBL" id="KOF68396.1"/>
    </source>
</evidence>
<evidence type="ECO:0000256" key="1">
    <source>
        <dbReference type="ARBA" id="ARBA00022737"/>
    </source>
</evidence>
<dbReference type="OrthoDB" id="340620at2759"/>
<proteinExistence type="predicted"/>
<dbReference type="SUPFAM" id="SSF48403">
    <property type="entry name" value="Ankyrin repeat"/>
    <property type="match status" value="1"/>
</dbReference>
<dbReference type="GO" id="GO:0085020">
    <property type="term" value="P:protein K6-linked ubiquitination"/>
    <property type="evidence" value="ECO:0007669"/>
    <property type="project" value="TreeGrafter"/>
</dbReference>
<dbReference type="InterPro" id="IPR036770">
    <property type="entry name" value="Ankyrin_rpt-contain_sf"/>
</dbReference>
<protein>
    <submittedName>
        <fullName evidence="5">Uncharacterized protein</fullName>
    </submittedName>
</protein>